<comment type="similarity">
    <text evidence="7">Belongs to the binding-protein-dependent transport system permease family.</text>
</comment>
<evidence type="ECO:0000313" key="9">
    <source>
        <dbReference type="EMBL" id="MBE1874566.1"/>
    </source>
</evidence>
<feature type="transmembrane region" description="Helical" evidence="7">
    <location>
        <begin position="20"/>
        <end position="41"/>
    </location>
</feature>
<dbReference type="Pfam" id="PF00528">
    <property type="entry name" value="BPD_transp_1"/>
    <property type="match status" value="1"/>
</dbReference>
<dbReference type="PROSITE" id="PS50928">
    <property type="entry name" value="ABC_TM1"/>
    <property type="match status" value="1"/>
</dbReference>
<feature type="domain" description="ABC transmembrane type-1" evidence="8">
    <location>
        <begin position="68"/>
        <end position="259"/>
    </location>
</feature>
<organism evidence="9 10">
    <name type="scientific">Myceligenerans pegani</name>
    <dbReference type="NCBI Taxonomy" id="2776917"/>
    <lineage>
        <taxon>Bacteria</taxon>
        <taxon>Bacillati</taxon>
        <taxon>Actinomycetota</taxon>
        <taxon>Actinomycetes</taxon>
        <taxon>Micrococcales</taxon>
        <taxon>Promicromonosporaceae</taxon>
        <taxon>Myceligenerans</taxon>
    </lineage>
</organism>
<evidence type="ECO:0000256" key="3">
    <source>
        <dbReference type="ARBA" id="ARBA00022475"/>
    </source>
</evidence>
<gene>
    <name evidence="9" type="ORF">IHE71_02450</name>
</gene>
<dbReference type="Proteomes" id="UP000625527">
    <property type="component" value="Unassembled WGS sequence"/>
</dbReference>
<evidence type="ECO:0000256" key="5">
    <source>
        <dbReference type="ARBA" id="ARBA00022989"/>
    </source>
</evidence>
<reference evidence="9 10" key="1">
    <citation type="submission" date="2020-10" db="EMBL/GenBank/DDBJ databases">
        <title>Myceligenerans pegani sp. nov., an endophytic actinomycete isolated from Peganum harmala L. in Xinjiang, China.</title>
        <authorList>
            <person name="Xin L."/>
        </authorList>
    </citation>
    <scope>NUCLEOTIDE SEQUENCE [LARGE SCALE GENOMIC DNA]</scope>
    <source>
        <strain evidence="9 10">TRM65318</strain>
    </source>
</reference>
<dbReference type="NCBIfam" id="TIGR01726">
    <property type="entry name" value="HEQRo_perm_3TM"/>
    <property type="match status" value="1"/>
</dbReference>
<dbReference type="RefSeq" id="WP_192861133.1">
    <property type="nucleotide sequence ID" value="NZ_JADAQT010000038.1"/>
</dbReference>
<dbReference type="Gene3D" id="1.10.3720.10">
    <property type="entry name" value="MetI-like"/>
    <property type="match status" value="1"/>
</dbReference>
<keyword evidence="5 7" id="KW-1133">Transmembrane helix</keyword>
<dbReference type="PANTHER" id="PTHR30614">
    <property type="entry name" value="MEMBRANE COMPONENT OF AMINO ACID ABC TRANSPORTER"/>
    <property type="match status" value="1"/>
</dbReference>
<keyword evidence="3" id="KW-1003">Cell membrane</keyword>
<keyword evidence="2 7" id="KW-0813">Transport</keyword>
<evidence type="ECO:0000256" key="4">
    <source>
        <dbReference type="ARBA" id="ARBA00022692"/>
    </source>
</evidence>
<feature type="transmembrane region" description="Helical" evidence="7">
    <location>
        <begin position="71"/>
        <end position="91"/>
    </location>
</feature>
<dbReference type="EMBL" id="JADAQT010000038">
    <property type="protein sequence ID" value="MBE1874566.1"/>
    <property type="molecule type" value="Genomic_DNA"/>
</dbReference>
<feature type="transmembrane region" description="Helical" evidence="7">
    <location>
        <begin position="237"/>
        <end position="259"/>
    </location>
</feature>
<evidence type="ECO:0000256" key="2">
    <source>
        <dbReference type="ARBA" id="ARBA00022448"/>
    </source>
</evidence>
<dbReference type="InterPro" id="IPR000515">
    <property type="entry name" value="MetI-like"/>
</dbReference>
<comment type="caution">
    <text evidence="9">The sequence shown here is derived from an EMBL/GenBank/DDBJ whole genome shotgun (WGS) entry which is preliminary data.</text>
</comment>
<feature type="transmembrane region" description="Helical" evidence="7">
    <location>
        <begin position="138"/>
        <end position="158"/>
    </location>
</feature>
<evidence type="ECO:0000313" key="10">
    <source>
        <dbReference type="Proteomes" id="UP000625527"/>
    </source>
</evidence>
<dbReference type="PANTHER" id="PTHR30614:SF21">
    <property type="entry name" value="AMINO ACID ABC TRANSPORTER PERMEASE"/>
    <property type="match status" value="1"/>
</dbReference>
<keyword evidence="10" id="KW-1185">Reference proteome</keyword>
<comment type="subcellular location">
    <subcellularLocation>
        <location evidence="1 7">Cell membrane</location>
        <topology evidence="1 7">Multi-pass membrane protein</topology>
    </subcellularLocation>
</comment>
<dbReference type="CDD" id="cd06261">
    <property type="entry name" value="TM_PBP2"/>
    <property type="match status" value="1"/>
</dbReference>
<evidence type="ECO:0000256" key="6">
    <source>
        <dbReference type="ARBA" id="ARBA00023136"/>
    </source>
</evidence>
<proteinExistence type="inferred from homology"/>
<sequence>MSASVLFDAPGPRARALTTVFNVLGALVLLALAGWVAYLLHLKGQWSWTLWGPVFGSEFWLYYVWPGLQNTLRSAAFATVGAVLFGVIFGMGRLSHNRVVKAVSGAVVEFFRAVPVLLLMIFLNIFLARTMPWIEDRLFMAVVAALVLYNGSVIAELVRSGVRNLPKGQGEAGLAVGLTPGQTLRSVQLPQALVAMLPALLSQLVVVLKDSALGQILGYAELLRSAQIFGSAPPINSLQALTVAAVLFIIINLLLTLLANRLARRLSSRGRPTLAPAAAGAAAVGIGATGGAAPIVGGAADGDGGGGDGAGES</sequence>
<dbReference type="SUPFAM" id="SSF161098">
    <property type="entry name" value="MetI-like"/>
    <property type="match status" value="1"/>
</dbReference>
<name>A0ABR9MU69_9MICO</name>
<dbReference type="InterPro" id="IPR010065">
    <property type="entry name" value="AA_ABC_transptr_permease_3TM"/>
</dbReference>
<evidence type="ECO:0000256" key="1">
    <source>
        <dbReference type="ARBA" id="ARBA00004651"/>
    </source>
</evidence>
<feature type="transmembrane region" description="Helical" evidence="7">
    <location>
        <begin position="103"/>
        <end position="126"/>
    </location>
</feature>
<feature type="transmembrane region" description="Helical" evidence="7">
    <location>
        <begin position="48"/>
        <end position="65"/>
    </location>
</feature>
<keyword evidence="6 7" id="KW-0472">Membrane</keyword>
<keyword evidence="4 7" id="KW-0812">Transmembrane</keyword>
<dbReference type="InterPro" id="IPR043429">
    <property type="entry name" value="ArtM/GltK/GlnP/TcyL/YhdX-like"/>
</dbReference>
<protein>
    <submittedName>
        <fullName evidence="9">Amino acid ABC transporter permease</fullName>
    </submittedName>
</protein>
<accession>A0ABR9MU69</accession>
<dbReference type="InterPro" id="IPR035906">
    <property type="entry name" value="MetI-like_sf"/>
</dbReference>
<evidence type="ECO:0000256" key="7">
    <source>
        <dbReference type="RuleBase" id="RU363032"/>
    </source>
</evidence>
<evidence type="ECO:0000259" key="8">
    <source>
        <dbReference type="PROSITE" id="PS50928"/>
    </source>
</evidence>